<dbReference type="EMBL" id="UOET01000508">
    <property type="protein sequence ID" value="VAW30392.1"/>
    <property type="molecule type" value="Genomic_DNA"/>
</dbReference>
<feature type="transmembrane region" description="Helical" evidence="1">
    <location>
        <begin position="93"/>
        <end position="113"/>
    </location>
</feature>
<protein>
    <recommendedName>
        <fullName evidence="3">DUF2721 domain-containing protein</fullName>
    </recommendedName>
</protein>
<evidence type="ECO:0000313" key="2">
    <source>
        <dbReference type="EMBL" id="VAW30392.1"/>
    </source>
</evidence>
<evidence type="ECO:0008006" key="3">
    <source>
        <dbReference type="Google" id="ProtNLM"/>
    </source>
</evidence>
<sequence>MELTLILAPLSFLSGIGLIILSTSRRYIELIRQLQHIIEDSFNCSPEFMVLQKKRLWMFKWALSLLYLCVGFVLVGSLAGGLSLEGIVFTTPLLYGAVILSVISALAAIVILIKESFVSASLIDEQLKNI</sequence>
<keyword evidence="1" id="KW-1133">Transmembrane helix</keyword>
<evidence type="ECO:0000256" key="1">
    <source>
        <dbReference type="SAM" id="Phobius"/>
    </source>
</evidence>
<dbReference type="Pfam" id="PF11026">
    <property type="entry name" value="DUF2721"/>
    <property type="match status" value="1"/>
</dbReference>
<dbReference type="InterPro" id="IPR021279">
    <property type="entry name" value="DUF2721"/>
</dbReference>
<accession>A0A3B0UVF3</accession>
<feature type="transmembrane region" description="Helical" evidence="1">
    <location>
        <begin position="61"/>
        <end position="81"/>
    </location>
</feature>
<keyword evidence="1" id="KW-0472">Membrane</keyword>
<proteinExistence type="predicted"/>
<organism evidence="2">
    <name type="scientific">hydrothermal vent metagenome</name>
    <dbReference type="NCBI Taxonomy" id="652676"/>
    <lineage>
        <taxon>unclassified sequences</taxon>
        <taxon>metagenomes</taxon>
        <taxon>ecological metagenomes</taxon>
    </lineage>
</organism>
<feature type="transmembrane region" description="Helical" evidence="1">
    <location>
        <begin position="6"/>
        <end position="24"/>
    </location>
</feature>
<reference evidence="2" key="1">
    <citation type="submission" date="2018-06" db="EMBL/GenBank/DDBJ databases">
        <authorList>
            <person name="Zhirakovskaya E."/>
        </authorList>
    </citation>
    <scope>NUCLEOTIDE SEQUENCE</scope>
</reference>
<name>A0A3B0UVF3_9ZZZZ</name>
<dbReference type="AlphaFoldDB" id="A0A3B0UVF3"/>
<keyword evidence="1" id="KW-0812">Transmembrane</keyword>
<gene>
    <name evidence="2" type="ORF">MNBD_BACTEROID07-1883</name>
</gene>